<name>A0A1M5NA83_9FLAO</name>
<dbReference type="AlphaFoldDB" id="A0A1M5NA83"/>
<dbReference type="Gene3D" id="3.10.450.50">
    <property type="match status" value="1"/>
</dbReference>
<evidence type="ECO:0000313" key="3">
    <source>
        <dbReference type="EMBL" id="SHG86418.1"/>
    </source>
</evidence>
<keyword evidence="4" id="KW-1185">Reference proteome</keyword>
<accession>A0A1M5NA83</accession>
<evidence type="ECO:0000256" key="1">
    <source>
        <dbReference type="SAM" id="SignalP"/>
    </source>
</evidence>
<feature type="signal peptide" evidence="1">
    <location>
        <begin position="1"/>
        <end position="22"/>
    </location>
</feature>
<dbReference type="PROSITE" id="PS51257">
    <property type="entry name" value="PROKAR_LIPOPROTEIN"/>
    <property type="match status" value="1"/>
</dbReference>
<dbReference type="InterPro" id="IPR027843">
    <property type="entry name" value="DUF4440"/>
</dbReference>
<evidence type="ECO:0000313" key="4">
    <source>
        <dbReference type="Proteomes" id="UP000184532"/>
    </source>
</evidence>
<feature type="domain" description="DUF4440" evidence="2">
    <location>
        <begin position="29"/>
        <end position="137"/>
    </location>
</feature>
<protein>
    <recommendedName>
        <fullName evidence="2">DUF4440 domain-containing protein</fullName>
    </recommendedName>
</protein>
<proteinExistence type="predicted"/>
<feature type="chain" id="PRO_5012296521" description="DUF4440 domain-containing protein" evidence="1">
    <location>
        <begin position="23"/>
        <end position="143"/>
    </location>
</feature>
<gene>
    <name evidence="3" type="ORF">SAMN04488116_2749</name>
</gene>
<dbReference type="InterPro" id="IPR032710">
    <property type="entry name" value="NTF2-like_dom_sf"/>
</dbReference>
<dbReference type="RefSeq" id="WP_073180585.1">
    <property type="nucleotide sequence ID" value="NZ_FQWL01000004.1"/>
</dbReference>
<dbReference type="SUPFAM" id="SSF54427">
    <property type="entry name" value="NTF2-like"/>
    <property type="match status" value="1"/>
</dbReference>
<sequence length="143" mass="16433">MKKTILLVVALGILLLACTAWEQEDKAEIVQLMREQERAWSNHDLEGFMQTYWKSDSLKFYGARGLTLGWEKTLEGYKKRYPTPDETGRLNFTIDDITKIESNSYHVMGQYHLKRKAGDANGVFLIVLKKINGAWKIVADMSC</sequence>
<dbReference type="OrthoDB" id="120856at2"/>
<dbReference type="STRING" id="570519.SAMN04488116_2749"/>
<reference evidence="4" key="1">
    <citation type="submission" date="2016-11" db="EMBL/GenBank/DDBJ databases">
        <authorList>
            <person name="Varghese N."/>
            <person name="Submissions S."/>
        </authorList>
    </citation>
    <scope>NUCLEOTIDE SEQUENCE [LARGE SCALE GENOMIC DNA]</scope>
    <source>
        <strain evidence="4">DSM 22638</strain>
    </source>
</reference>
<evidence type="ECO:0000259" key="2">
    <source>
        <dbReference type="Pfam" id="PF14534"/>
    </source>
</evidence>
<dbReference type="Pfam" id="PF14534">
    <property type="entry name" value="DUF4440"/>
    <property type="match status" value="1"/>
</dbReference>
<dbReference type="Proteomes" id="UP000184532">
    <property type="component" value="Unassembled WGS sequence"/>
</dbReference>
<organism evidence="3 4">
    <name type="scientific">Flagellimonas flava</name>
    <dbReference type="NCBI Taxonomy" id="570519"/>
    <lineage>
        <taxon>Bacteria</taxon>
        <taxon>Pseudomonadati</taxon>
        <taxon>Bacteroidota</taxon>
        <taxon>Flavobacteriia</taxon>
        <taxon>Flavobacteriales</taxon>
        <taxon>Flavobacteriaceae</taxon>
        <taxon>Flagellimonas</taxon>
    </lineage>
</organism>
<keyword evidence="1" id="KW-0732">Signal</keyword>
<dbReference type="EMBL" id="FQWL01000004">
    <property type="protein sequence ID" value="SHG86418.1"/>
    <property type="molecule type" value="Genomic_DNA"/>
</dbReference>